<feature type="transmembrane region" description="Helical" evidence="6">
    <location>
        <begin position="259"/>
        <end position="280"/>
    </location>
</feature>
<feature type="transmembrane region" description="Helical" evidence="6">
    <location>
        <begin position="144"/>
        <end position="163"/>
    </location>
</feature>
<comment type="subcellular location">
    <subcellularLocation>
        <location evidence="1">Cell membrane</location>
        <topology evidence="1">Multi-pass membrane protein</topology>
    </subcellularLocation>
</comment>
<evidence type="ECO:0000256" key="1">
    <source>
        <dbReference type="ARBA" id="ARBA00004651"/>
    </source>
</evidence>
<evidence type="ECO:0000256" key="6">
    <source>
        <dbReference type="SAM" id="Phobius"/>
    </source>
</evidence>
<keyword evidence="5 6" id="KW-0472">Membrane</keyword>
<dbReference type="KEGG" id="tae:TepiRe1_2152"/>
<reference evidence="8" key="1">
    <citation type="journal article" date="2013" name="Genome Announc.">
        <title>First genome sequence of a syntrophic acetate-oxidizing bacterium, Tepidanaerobacter acetatoxydans strain Re1.</title>
        <authorList>
            <person name="Manzoor S."/>
            <person name="Bongcam-Rudloff E."/>
            <person name="Schnurer A."/>
            <person name="Muller B."/>
        </authorList>
    </citation>
    <scope>NUCLEOTIDE SEQUENCE [LARGE SCALE GENOMIC DNA]</scope>
    <source>
        <strain evidence="8">Re1</strain>
    </source>
</reference>
<dbReference type="HOGENOM" id="CLU_040769_0_2_9"/>
<name>F4LQX2_TEPAE</name>
<feature type="transmembrane region" description="Helical" evidence="6">
    <location>
        <begin position="341"/>
        <end position="359"/>
    </location>
</feature>
<accession>F4LQX2</accession>
<dbReference type="eggNOG" id="COG4603">
    <property type="taxonomic scope" value="Bacteria"/>
</dbReference>
<keyword evidence="8" id="KW-1185">Reference proteome</keyword>
<keyword evidence="2" id="KW-1003">Cell membrane</keyword>
<gene>
    <name evidence="7" type="ordered locus">TEPIRE1_2152</name>
</gene>
<feature type="transmembrane region" description="Helical" evidence="6">
    <location>
        <begin position="300"/>
        <end position="320"/>
    </location>
</feature>
<evidence type="ECO:0000256" key="4">
    <source>
        <dbReference type="ARBA" id="ARBA00022989"/>
    </source>
</evidence>
<dbReference type="Pfam" id="PF02653">
    <property type="entry name" value="BPD_transp_2"/>
    <property type="match status" value="1"/>
</dbReference>
<proteinExistence type="predicted"/>
<dbReference type="KEGG" id="tep:TepRe1_1997"/>
<organism evidence="7 8">
    <name type="scientific">Tepidanaerobacter acetatoxydans (strain DSM 21804 / JCM 16047 / Re1)</name>
    <dbReference type="NCBI Taxonomy" id="1209989"/>
    <lineage>
        <taxon>Bacteria</taxon>
        <taxon>Bacillati</taxon>
        <taxon>Bacillota</taxon>
        <taxon>Clostridia</taxon>
        <taxon>Thermosediminibacterales</taxon>
        <taxon>Tepidanaerobacteraceae</taxon>
        <taxon>Tepidanaerobacter</taxon>
    </lineage>
</organism>
<dbReference type="AlphaFoldDB" id="F4LQX2"/>
<keyword evidence="4 6" id="KW-1133">Transmembrane helix</keyword>
<evidence type="ECO:0000256" key="2">
    <source>
        <dbReference type="ARBA" id="ARBA00022475"/>
    </source>
</evidence>
<keyword evidence="3 6" id="KW-0812">Transmembrane</keyword>
<feature type="transmembrane region" description="Helical" evidence="6">
    <location>
        <begin position="85"/>
        <end position="105"/>
    </location>
</feature>
<feature type="transmembrane region" description="Helical" evidence="6">
    <location>
        <begin position="12"/>
        <end position="35"/>
    </location>
</feature>
<feature type="transmembrane region" description="Helical" evidence="6">
    <location>
        <begin position="215"/>
        <end position="238"/>
    </location>
</feature>
<dbReference type="PANTHER" id="PTHR47089">
    <property type="entry name" value="ABC TRANSPORTER, PERMEASE PROTEIN"/>
    <property type="match status" value="1"/>
</dbReference>
<dbReference type="InterPro" id="IPR001851">
    <property type="entry name" value="ABC_transp_permease"/>
</dbReference>
<feature type="transmembrane region" description="Helical" evidence="6">
    <location>
        <begin position="111"/>
        <end position="135"/>
    </location>
</feature>
<protein>
    <submittedName>
        <fullName evidence="7">ABC-type transporter, integral membrane subunit</fullName>
    </submittedName>
</protein>
<dbReference type="STRING" id="1209989.TepRe1_1997"/>
<dbReference type="PANTHER" id="PTHR47089:SF1">
    <property type="entry name" value="GUANOSINE ABC TRANSPORTER PERMEASE PROTEIN NUPP"/>
    <property type="match status" value="1"/>
</dbReference>
<evidence type="ECO:0000256" key="5">
    <source>
        <dbReference type="ARBA" id="ARBA00023136"/>
    </source>
</evidence>
<dbReference type="CDD" id="cd06580">
    <property type="entry name" value="TM_PBP1_transp_TpRbsC_like"/>
    <property type="match status" value="1"/>
</dbReference>
<dbReference type="GO" id="GO:0022857">
    <property type="term" value="F:transmembrane transporter activity"/>
    <property type="evidence" value="ECO:0007669"/>
    <property type="project" value="InterPro"/>
</dbReference>
<evidence type="ECO:0000313" key="7">
    <source>
        <dbReference type="EMBL" id="CDI40904.1"/>
    </source>
</evidence>
<feature type="transmembrane region" description="Helical" evidence="6">
    <location>
        <begin position="55"/>
        <end position="78"/>
    </location>
</feature>
<dbReference type="Proteomes" id="UP000010802">
    <property type="component" value="Chromosome"/>
</dbReference>
<evidence type="ECO:0000256" key="3">
    <source>
        <dbReference type="ARBA" id="ARBA00022692"/>
    </source>
</evidence>
<dbReference type="EMBL" id="HF563609">
    <property type="protein sequence ID" value="CDI40904.1"/>
    <property type="molecule type" value="Genomic_DNA"/>
</dbReference>
<dbReference type="GO" id="GO:0005886">
    <property type="term" value="C:plasma membrane"/>
    <property type="evidence" value="ECO:0007669"/>
    <property type="project" value="UniProtKB-SubCell"/>
</dbReference>
<dbReference type="OrthoDB" id="45037at2"/>
<sequence>MKKDYNYKILALKIAAPVIAMILAALISSLIILAIDKNPLQVFYTMFKFSFSRLDSIAIIFFNATPLIFSALAVSIGFKMGLFNIGIEGQYLIGTFLAALVGFSLKGLPAIIHLPLVIAAGMVGGMLWSFIPIFLKVKRGVHEVISTIMLNYVAYSLIHYLIADVFRDKHQSLIEGLGSVLVRTPKLAESALIPKMHGFFALFGVELPKHVYLNWFFPIGILLAIGIYYLVLYTPFGYELRAVGHNPEASKIAGIKPDIVYLKGFLLSGAVAGLVGLSDLLGYFKYMDMDFPQGYGFDGIAVALIAQNNPFGIIASAMLFGFLKRGSEGIQALLKVPMDTIVILQSLMIIFIVVITKIINDYVKRLEKKEAA</sequence>
<dbReference type="RefSeq" id="WP_013779046.1">
    <property type="nucleotide sequence ID" value="NC_015519.1"/>
</dbReference>
<evidence type="ECO:0000313" key="8">
    <source>
        <dbReference type="Proteomes" id="UP000010802"/>
    </source>
</evidence>